<dbReference type="InterPro" id="IPR011251">
    <property type="entry name" value="Luciferase-like_dom"/>
</dbReference>
<dbReference type="PANTHER" id="PTHR30137:SF6">
    <property type="entry name" value="LUCIFERASE-LIKE MONOOXYGENASE"/>
    <property type="match status" value="1"/>
</dbReference>
<evidence type="ECO:0000313" key="4">
    <source>
        <dbReference type="Proteomes" id="UP001500074"/>
    </source>
</evidence>
<gene>
    <name evidence="3" type="ORF">GCM10023342_06390</name>
</gene>
<evidence type="ECO:0000259" key="2">
    <source>
        <dbReference type="Pfam" id="PF00296"/>
    </source>
</evidence>
<sequence>MPRLANTPLSVLDLAPIRQGGSIAETFADSTALARQVDELGFNRYWLAEHHNIDGIASAATSVLIGHIAGATRRIRVGSGGIMLPNHPPLVIAEQFGTLETLYPGRIDLGLGRAPGSDGATMAAMRRNPRAGVSDFPERLDELRRYLGDALPDQRVRAVPGQGTHVPIWLLGSSGYSAQLAARLGLPFAFAAQFAPGYLFEALRLYREQFRPSAVLDAPYAMVGMPLIAADNDAHADYLATTAQQKFLNLIRGRSTRAQPPVESLDWTPHEQAAVAQHLGAAVVGGPESVRAGLERFIEQTGADELMLVTDVFDAADRRRSFELVADIWHD</sequence>
<dbReference type="NCBIfam" id="TIGR03558">
    <property type="entry name" value="oxido_grp_1"/>
    <property type="match status" value="1"/>
</dbReference>
<keyword evidence="4" id="KW-1185">Reference proteome</keyword>
<organism evidence="3 4">
    <name type="scientific">Modicisalibacter zincidurans</name>
    <dbReference type="NCBI Taxonomy" id="1178777"/>
    <lineage>
        <taxon>Bacteria</taxon>
        <taxon>Pseudomonadati</taxon>
        <taxon>Pseudomonadota</taxon>
        <taxon>Gammaproteobacteria</taxon>
        <taxon>Oceanospirillales</taxon>
        <taxon>Halomonadaceae</taxon>
        <taxon>Modicisalibacter</taxon>
    </lineage>
</organism>
<accession>A0ABP9R4Q9</accession>
<dbReference type="CDD" id="cd00347">
    <property type="entry name" value="Flavin_utilizing_monoxygenases"/>
    <property type="match status" value="2"/>
</dbReference>
<reference evidence="4" key="1">
    <citation type="journal article" date="2019" name="Int. J. Syst. Evol. Microbiol.">
        <title>The Global Catalogue of Microorganisms (GCM) 10K type strain sequencing project: providing services to taxonomists for standard genome sequencing and annotation.</title>
        <authorList>
            <consortium name="The Broad Institute Genomics Platform"/>
            <consortium name="The Broad Institute Genome Sequencing Center for Infectious Disease"/>
            <person name="Wu L."/>
            <person name="Ma J."/>
        </authorList>
    </citation>
    <scope>NUCLEOTIDE SEQUENCE [LARGE SCALE GENOMIC DNA]</scope>
    <source>
        <strain evidence="4">JCM 18472</strain>
    </source>
</reference>
<dbReference type="EMBL" id="BAABKI010000009">
    <property type="protein sequence ID" value="GAA5171490.1"/>
    <property type="molecule type" value="Genomic_DNA"/>
</dbReference>
<dbReference type="InterPro" id="IPR050766">
    <property type="entry name" value="Bact_Lucif_Oxidored"/>
</dbReference>
<name>A0ABP9R4Q9_9GAMM</name>
<dbReference type="Pfam" id="PF00296">
    <property type="entry name" value="Bac_luciferase"/>
    <property type="match status" value="1"/>
</dbReference>
<dbReference type="InterPro" id="IPR036661">
    <property type="entry name" value="Luciferase-like_sf"/>
</dbReference>
<dbReference type="InterPro" id="IPR019949">
    <property type="entry name" value="CmoO-like"/>
</dbReference>
<dbReference type="PANTHER" id="PTHR30137">
    <property type="entry name" value="LUCIFERASE-LIKE MONOOXYGENASE"/>
    <property type="match status" value="1"/>
</dbReference>
<proteinExistence type="predicted"/>
<dbReference type="Proteomes" id="UP001500074">
    <property type="component" value="Unassembled WGS sequence"/>
</dbReference>
<comment type="caution">
    <text evidence="3">The sequence shown here is derived from an EMBL/GenBank/DDBJ whole genome shotgun (WGS) entry which is preliminary data.</text>
</comment>
<protein>
    <submittedName>
        <fullName evidence="3">LLM class flavin-dependent oxidoreductase</fullName>
    </submittedName>
</protein>
<feature type="domain" description="Luciferase-like" evidence="2">
    <location>
        <begin position="16"/>
        <end position="304"/>
    </location>
</feature>
<evidence type="ECO:0000313" key="3">
    <source>
        <dbReference type="EMBL" id="GAA5171490.1"/>
    </source>
</evidence>
<dbReference type="SUPFAM" id="SSF51679">
    <property type="entry name" value="Bacterial luciferase-like"/>
    <property type="match status" value="1"/>
</dbReference>
<dbReference type="Gene3D" id="3.20.20.30">
    <property type="entry name" value="Luciferase-like domain"/>
    <property type="match status" value="1"/>
</dbReference>
<dbReference type="RefSeq" id="WP_031384569.1">
    <property type="nucleotide sequence ID" value="NZ_BAABKI010000009.1"/>
</dbReference>
<evidence type="ECO:0000256" key="1">
    <source>
        <dbReference type="ARBA" id="ARBA00007789"/>
    </source>
</evidence>
<comment type="similarity">
    <text evidence="1">To bacterial alkanal monooxygenase alpha and beta chains.</text>
</comment>